<dbReference type="GO" id="GO:0003899">
    <property type="term" value="F:DNA-directed RNA polymerase activity"/>
    <property type="evidence" value="ECO:0007669"/>
    <property type="project" value="InterPro"/>
</dbReference>
<evidence type="ECO:0000313" key="10">
    <source>
        <dbReference type="EMBL" id="EME29209.1"/>
    </source>
</evidence>
<evidence type="ECO:0000256" key="2">
    <source>
        <dbReference type="ARBA" id="ARBA00018784"/>
    </source>
</evidence>
<dbReference type="Pfam" id="PF01096">
    <property type="entry name" value="Zn_ribbon_TFIIS"/>
    <property type="match status" value="1"/>
</dbReference>
<organism evidence="10 11">
    <name type="scientific">Galdieria sulphuraria</name>
    <name type="common">Red alga</name>
    <dbReference type="NCBI Taxonomy" id="130081"/>
    <lineage>
        <taxon>Eukaryota</taxon>
        <taxon>Rhodophyta</taxon>
        <taxon>Bangiophyceae</taxon>
        <taxon>Galdieriales</taxon>
        <taxon>Galdieriaceae</taxon>
        <taxon>Galdieria</taxon>
    </lineage>
</organism>
<dbReference type="STRING" id="130081.M2Y045"/>
<dbReference type="GO" id="GO:0005736">
    <property type="term" value="C:RNA polymerase I complex"/>
    <property type="evidence" value="ECO:0007669"/>
    <property type="project" value="TreeGrafter"/>
</dbReference>
<dbReference type="RefSeq" id="XP_005705729.1">
    <property type="nucleotide sequence ID" value="XM_005705672.1"/>
</dbReference>
<dbReference type="GO" id="GO:0008270">
    <property type="term" value="F:zinc ion binding"/>
    <property type="evidence" value="ECO:0007669"/>
    <property type="project" value="UniProtKB-KW"/>
</dbReference>
<evidence type="ECO:0000256" key="6">
    <source>
        <dbReference type="ARBA" id="ARBA00022833"/>
    </source>
</evidence>
<accession>M2Y045</accession>
<evidence type="ECO:0000259" key="9">
    <source>
        <dbReference type="PROSITE" id="PS51133"/>
    </source>
</evidence>
<keyword evidence="7" id="KW-0539">Nucleus</keyword>
<dbReference type="GeneID" id="17088026"/>
<keyword evidence="11" id="KW-1185">Reference proteome</keyword>
<dbReference type="OrthoDB" id="10056816at2759"/>
<dbReference type="InterPro" id="IPR012164">
    <property type="entry name" value="Rpa12/Rpb9/Rpc10/TFS"/>
</dbReference>
<comment type="subcellular location">
    <subcellularLocation>
        <location evidence="1">Nucleus</location>
        <location evidence="1">Nucleolus</location>
    </subcellularLocation>
</comment>
<evidence type="ECO:0000256" key="7">
    <source>
        <dbReference type="ARBA" id="ARBA00023242"/>
    </source>
</evidence>
<name>M2Y045_GALSU</name>
<dbReference type="OMA" id="ESYHENQ"/>
<reference evidence="11" key="1">
    <citation type="journal article" date="2013" name="Science">
        <title>Gene transfer from bacteria and archaea facilitated evolution of an extremophilic eukaryote.</title>
        <authorList>
            <person name="Schonknecht G."/>
            <person name="Chen W.H."/>
            <person name="Ternes C.M."/>
            <person name="Barbier G.G."/>
            <person name="Shrestha R.P."/>
            <person name="Stanke M."/>
            <person name="Brautigam A."/>
            <person name="Baker B.J."/>
            <person name="Banfield J.F."/>
            <person name="Garavito R.M."/>
            <person name="Carr K."/>
            <person name="Wilkerson C."/>
            <person name="Rensing S.A."/>
            <person name="Gagneul D."/>
            <person name="Dickenson N.E."/>
            <person name="Oesterhelt C."/>
            <person name="Lercher M.J."/>
            <person name="Weber A.P."/>
        </authorList>
    </citation>
    <scope>NUCLEOTIDE SEQUENCE [LARGE SCALE GENOMIC DNA]</scope>
    <source>
        <strain evidence="11">074W</strain>
    </source>
</reference>
<keyword evidence="3 10" id="KW-0804">Transcription</keyword>
<dbReference type="PROSITE" id="PS00466">
    <property type="entry name" value="ZF_TFIIS_1"/>
    <property type="match status" value="1"/>
</dbReference>
<keyword evidence="10" id="KW-0808">Transferase</keyword>
<dbReference type="PANTHER" id="PTHR11239:SF14">
    <property type="entry name" value="DNA-DIRECTED RNA POLYMERASE I SUBUNIT RPA12"/>
    <property type="match status" value="1"/>
</dbReference>
<protein>
    <recommendedName>
        <fullName evidence="2">DNA-directed RNA polymerase I subunit RPA12</fullName>
    </recommendedName>
</protein>
<gene>
    <name evidence="10" type="ORF">Gasu_34100</name>
</gene>
<dbReference type="GO" id="GO:0003676">
    <property type="term" value="F:nucleic acid binding"/>
    <property type="evidence" value="ECO:0007669"/>
    <property type="project" value="InterPro"/>
</dbReference>
<evidence type="ECO:0000256" key="3">
    <source>
        <dbReference type="ARBA" id="ARBA00022478"/>
    </source>
</evidence>
<dbReference type="InterPro" id="IPR034004">
    <property type="entry name" value="Zn_ribbon_RPA12_C"/>
</dbReference>
<dbReference type="InterPro" id="IPR001222">
    <property type="entry name" value="Znf_TFIIS"/>
</dbReference>
<dbReference type="SMART" id="SM00440">
    <property type="entry name" value="ZnF_C2C2"/>
    <property type="match status" value="1"/>
</dbReference>
<keyword evidence="10" id="KW-0548">Nucleotidyltransferase</keyword>
<dbReference type="EMBL" id="KB454511">
    <property type="protein sequence ID" value="EME29209.1"/>
    <property type="molecule type" value="Genomic_DNA"/>
</dbReference>
<dbReference type="eggNOG" id="KOG2907">
    <property type="taxonomic scope" value="Eukaryota"/>
</dbReference>
<proteinExistence type="predicted"/>
<keyword evidence="4" id="KW-0479">Metal-binding</keyword>
<evidence type="ECO:0000313" key="11">
    <source>
        <dbReference type="Proteomes" id="UP000030680"/>
    </source>
</evidence>
<dbReference type="AlphaFoldDB" id="M2Y045"/>
<keyword evidence="3 10" id="KW-0240">DNA-directed RNA polymerase</keyword>
<evidence type="ECO:0000256" key="5">
    <source>
        <dbReference type="ARBA" id="ARBA00022771"/>
    </source>
</evidence>
<evidence type="ECO:0000256" key="1">
    <source>
        <dbReference type="ARBA" id="ARBA00004604"/>
    </source>
</evidence>
<keyword evidence="6" id="KW-0862">Zinc</keyword>
<evidence type="ECO:0000256" key="8">
    <source>
        <dbReference type="PROSITE-ProRule" id="PRU00472"/>
    </source>
</evidence>
<dbReference type="Gene3D" id="2.20.25.10">
    <property type="match status" value="1"/>
</dbReference>
<dbReference type="GO" id="GO:0006363">
    <property type="term" value="P:termination of RNA polymerase I transcription"/>
    <property type="evidence" value="ECO:0007669"/>
    <property type="project" value="TreeGrafter"/>
</dbReference>
<dbReference type="CDD" id="cd10507">
    <property type="entry name" value="Zn-ribbon_RPA12"/>
    <property type="match status" value="1"/>
</dbReference>
<dbReference type="Proteomes" id="UP000030680">
    <property type="component" value="Unassembled WGS sequence"/>
</dbReference>
<dbReference type="SUPFAM" id="SSF57783">
    <property type="entry name" value="Zinc beta-ribbon"/>
    <property type="match status" value="1"/>
</dbReference>
<sequence length="156" mass="18117">MTHQLCLFQLHNDHKERSNRRQRKHSISFWMNESYHENQRNSFCNYCGGLLLVSNDGKVGFCRVCKKTSESYSKGGERQFRPLKPSEFLRTLSAMKEEENQTVTASENNQATVKETCPQCGHDTLLFRTAQLRSADEGQTIFYTCPKCRYKFSVNS</sequence>
<feature type="domain" description="TFIIS-type" evidence="9">
    <location>
        <begin position="113"/>
        <end position="153"/>
    </location>
</feature>
<dbReference type="Gramene" id="EME29209">
    <property type="protein sequence ID" value="EME29209"/>
    <property type="gene ID" value="Gasu_34100"/>
</dbReference>
<dbReference type="PROSITE" id="PS51133">
    <property type="entry name" value="ZF_TFIIS_2"/>
    <property type="match status" value="1"/>
</dbReference>
<dbReference type="KEGG" id="gsl:Gasu_34100"/>
<keyword evidence="5 8" id="KW-0863">Zinc-finger</keyword>
<evidence type="ECO:0000256" key="4">
    <source>
        <dbReference type="ARBA" id="ARBA00022723"/>
    </source>
</evidence>
<dbReference type="PANTHER" id="PTHR11239">
    <property type="entry name" value="DNA-DIRECTED RNA POLYMERASE"/>
    <property type="match status" value="1"/>
</dbReference>